<dbReference type="Proteomes" id="UP000028059">
    <property type="component" value="Unassembled WGS sequence"/>
</dbReference>
<evidence type="ECO:0000313" key="2">
    <source>
        <dbReference type="Proteomes" id="UP000028059"/>
    </source>
</evidence>
<gene>
    <name evidence="1" type="ORF">AAA799N04_00581</name>
</gene>
<organism evidence="1 2">
    <name type="scientific">Marine Group I thaumarchaeote SCGC AAA799-N04</name>
    <dbReference type="NCBI Taxonomy" id="1502293"/>
    <lineage>
        <taxon>Archaea</taxon>
        <taxon>Nitrososphaerota</taxon>
        <taxon>Marine Group I</taxon>
    </lineage>
</organism>
<proteinExistence type="predicted"/>
<accession>A0A081RNY8</accession>
<dbReference type="PATRIC" id="fig|1502293.3.peg.552"/>
<sequence>MSDQLKPWVIVSSIGDDASEQDIERIRPKIISLVDDWQSSKGTMWSGSFNNQPSSMAVFEATDEDAKKFYQEYSDACENVLIHHMYQWEAMPILSVLSK</sequence>
<reference evidence="1 2" key="1">
    <citation type="submission" date="2014-06" db="EMBL/GenBank/DDBJ databases">
        <authorList>
            <person name="Ngugi D.K."/>
            <person name="Blom J."/>
            <person name="Alam I."/>
            <person name="Rashid M."/>
            <person name="Ba Alawi W."/>
            <person name="Zhang G."/>
            <person name="Hikmawan T."/>
            <person name="Guan Y."/>
            <person name="Antunes A."/>
            <person name="Siam R."/>
            <person name="ElDorry H."/>
            <person name="Bajic V."/>
            <person name="Stingl U."/>
        </authorList>
    </citation>
    <scope>NUCLEOTIDE SEQUENCE [LARGE SCALE GENOMIC DNA]</scope>
    <source>
        <strain evidence="1">SCGC AAA799-N04</strain>
    </source>
</reference>
<evidence type="ECO:0000313" key="1">
    <source>
        <dbReference type="EMBL" id="KEQ56911.1"/>
    </source>
</evidence>
<name>A0A081RNY8_9ARCH</name>
<protein>
    <recommendedName>
        <fullName evidence="3">DUF3303 domain-containing protein</fullName>
    </recommendedName>
</protein>
<dbReference type="AlphaFoldDB" id="A0A081RNY8"/>
<evidence type="ECO:0008006" key="3">
    <source>
        <dbReference type="Google" id="ProtNLM"/>
    </source>
</evidence>
<keyword evidence="2" id="KW-1185">Reference proteome</keyword>
<comment type="caution">
    <text evidence="1">The sequence shown here is derived from an EMBL/GenBank/DDBJ whole genome shotgun (WGS) entry which is preliminary data.</text>
</comment>
<dbReference type="EMBL" id="JOKN01000007">
    <property type="protein sequence ID" value="KEQ56911.1"/>
    <property type="molecule type" value="Genomic_DNA"/>
</dbReference>